<evidence type="ECO:0000313" key="1">
    <source>
        <dbReference type="EMBL" id="MFC0271904.1"/>
    </source>
</evidence>
<gene>
    <name evidence="1" type="ORF">ACFFIX_10620</name>
</gene>
<evidence type="ECO:0000313" key="2">
    <source>
        <dbReference type="Proteomes" id="UP001589854"/>
    </source>
</evidence>
<dbReference type="Gene3D" id="1.20.1260.10">
    <property type="match status" value="1"/>
</dbReference>
<protein>
    <submittedName>
        <fullName evidence="1">DUF3231 family protein</fullName>
    </submittedName>
</protein>
<reference evidence="1 2" key="1">
    <citation type="submission" date="2024-09" db="EMBL/GenBank/DDBJ databases">
        <authorList>
            <person name="Sun Q."/>
            <person name="Mori K."/>
        </authorList>
    </citation>
    <scope>NUCLEOTIDE SEQUENCE [LARGE SCALE GENOMIC DNA]</scope>
    <source>
        <strain evidence="1 2">CCM 7228</strain>
    </source>
</reference>
<dbReference type="InterPro" id="IPR021617">
    <property type="entry name" value="DUF3231"/>
</dbReference>
<organism evidence="1 2">
    <name type="scientific">Metabacillus herbersteinensis</name>
    <dbReference type="NCBI Taxonomy" id="283816"/>
    <lineage>
        <taxon>Bacteria</taxon>
        <taxon>Bacillati</taxon>
        <taxon>Bacillota</taxon>
        <taxon>Bacilli</taxon>
        <taxon>Bacillales</taxon>
        <taxon>Bacillaceae</taxon>
        <taxon>Metabacillus</taxon>
    </lineage>
</organism>
<sequence length="182" mass="20099">MNVFQIGRTIMGILSDNPQNEPMHYGEVFGVWSYLNGTKGYVAGYQTFINHTGDTDLKKYLEDCIQSMKQEIEQVENLLKVNGIGLPPSPPERPKASLESIPVGARFSDPEIAASVSKDIAAGLVTCSQIIGQSIREDIGMMFGQFHTTKAQYGVRLLRINKEKGWLIPPPLNVQAPELAHV</sequence>
<comment type="caution">
    <text evidence="1">The sequence shown here is derived from an EMBL/GenBank/DDBJ whole genome shotgun (WGS) entry which is preliminary data.</text>
</comment>
<name>A0ABV6GEA2_9BACI</name>
<dbReference type="RefSeq" id="WP_378933657.1">
    <property type="nucleotide sequence ID" value="NZ_JBHLVO010000007.1"/>
</dbReference>
<proteinExistence type="predicted"/>
<keyword evidence="2" id="KW-1185">Reference proteome</keyword>
<accession>A0ABV6GEA2</accession>
<dbReference type="Pfam" id="PF11553">
    <property type="entry name" value="DUF3231"/>
    <property type="match status" value="1"/>
</dbReference>
<dbReference type="Proteomes" id="UP001589854">
    <property type="component" value="Unassembled WGS sequence"/>
</dbReference>
<dbReference type="InterPro" id="IPR012347">
    <property type="entry name" value="Ferritin-like"/>
</dbReference>
<dbReference type="EMBL" id="JBHLVO010000007">
    <property type="protein sequence ID" value="MFC0271904.1"/>
    <property type="molecule type" value="Genomic_DNA"/>
</dbReference>